<comment type="subcellular location">
    <subcellularLocation>
        <location evidence="1">Cell membrane</location>
        <topology evidence="1">Multi-pass membrane protein</topology>
    </subcellularLocation>
</comment>
<evidence type="ECO:0000259" key="10">
    <source>
        <dbReference type="PROSITE" id="PS50929"/>
    </source>
</evidence>
<dbReference type="InterPro" id="IPR036640">
    <property type="entry name" value="ABC1_TM_sf"/>
</dbReference>
<evidence type="ECO:0000256" key="8">
    <source>
        <dbReference type="SAM" id="Phobius"/>
    </source>
</evidence>
<feature type="domain" description="ABC transporter" evidence="9">
    <location>
        <begin position="453"/>
        <end position="687"/>
    </location>
</feature>
<dbReference type="PROSITE" id="PS00211">
    <property type="entry name" value="ABC_TRANSPORTER_1"/>
    <property type="match status" value="1"/>
</dbReference>
<evidence type="ECO:0000313" key="12">
    <source>
        <dbReference type="Proteomes" id="UP000724672"/>
    </source>
</evidence>
<dbReference type="EMBL" id="WSFT01000013">
    <property type="protein sequence ID" value="MBS4537220.1"/>
    <property type="molecule type" value="Genomic_DNA"/>
</dbReference>
<dbReference type="AlphaFoldDB" id="A0A942UTM9"/>
<reference evidence="11" key="1">
    <citation type="submission" date="2019-12" db="EMBL/GenBank/DDBJ databases">
        <title>Clostridiaceae gen. nov. sp. nov., isolated from sediment in Xinjiang, China.</title>
        <authorList>
            <person name="Zhang R."/>
        </authorList>
    </citation>
    <scope>NUCLEOTIDE SEQUENCE</scope>
    <source>
        <strain evidence="11">D2Q-11</strain>
    </source>
</reference>
<dbReference type="InterPro" id="IPR027417">
    <property type="entry name" value="P-loop_NTPase"/>
</dbReference>
<keyword evidence="4" id="KW-0547">Nucleotide-binding</keyword>
<dbReference type="PANTHER" id="PTHR43394:SF1">
    <property type="entry name" value="ATP-BINDING CASSETTE SUB-FAMILY B MEMBER 10, MITOCHONDRIAL"/>
    <property type="match status" value="1"/>
</dbReference>
<feature type="transmembrane region" description="Helical" evidence="8">
    <location>
        <begin position="251"/>
        <end position="269"/>
    </location>
</feature>
<dbReference type="SMART" id="SM00382">
    <property type="entry name" value="AAA"/>
    <property type="match status" value="1"/>
</dbReference>
<keyword evidence="6 8" id="KW-1133">Transmembrane helix</keyword>
<evidence type="ECO:0000256" key="7">
    <source>
        <dbReference type="ARBA" id="ARBA00023136"/>
    </source>
</evidence>
<feature type="transmembrane region" description="Helical" evidence="8">
    <location>
        <begin position="29"/>
        <end position="49"/>
    </location>
</feature>
<feature type="transmembrane region" description="Helical" evidence="8">
    <location>
        <begin position="276"/>
        <end position="294"/>
    </location>
</feature>
<organism evidence="11 12">
    <name type="scientific">Anaeromonas frigoriresistens</name>
    <dbReference type="NCBI Taxonomy" id="2683708"/>
    <lineage>
        <taxon>Bacteria</taxon>
        <taxon>Bacillati</taxon>
        <taxon>Bacillota</taxon>
        <taxon>Tissierellia</taxon>
        <taxon>Tissierellales</taxon>
        <taxon>Thermohalobacteraceae</taxon>
        <taxon>Anaeromonas</taxon>
    </lineage>
</organism>
<gene>
    <name evidence="11" type="ORF">GOQ27_02035</name>
</gene>
<dbReference type="CDD" id="cd18544">
    <property type="entry name" value="ABC_6TM_TmrA_like"/>
    <property type="match status" value="1"/>
</dbReference>
<dbReference type="PROSITE" id="PS50893">
    <property type="entry name" value="ABC_TRANSPORTER_2"/>
    <property type="match status" value="1"/>
</dbReference>
<dbReference type="InterPro" id="IPR003593">
    <property type="entry name" value="AAA+_ATPase"/>
</dbReference>
<dbReference type="SUPFAM" id="SSF52540">
    <property type="entry name" value="P-loop containing nucleoside triphosphate hydrolases"/>
    <property type="match status" value="1"/>
</dbReference>
<dbReference type="InterPro" id="IPR039421">
    <property type="entry name" value="Type_1_exporter"/>
</dbReference>
<feature type="domain" description="ABC transmembrane type-1" evidence="10">
    <location>
        <begin position="34"/>
        <end position="419"/>
    </location>
</feature>
<name>A0A942UTM9_9FIRM</name>
<evidence type="ECO:0000256" key="4">
    <source>
        <dbReference type="ARBA" id="ARBA00022741"/>
    </source>
</evidence>
<dbReference type="RefSeq" id="WP_203365146.1">
    <property type="nucleotide sequence ID" value="NZ_WSFT01000013.1"/>
</dbReference>
<dbReference type="SUPFAM" id="SSF90123">
    <property type="entry name" value="ABC transporter transmembrane region"/>
    <property type="match status" value="1"/>
</dbReference>
<dbReference type="PANTHER" id="PTHR43394">
    <property type="entry name" value="ATP-DEPENDENT PERMEASE MDL1, MITOCHONDRIAL"/>
    <property type="match status" value="1"/>
</dbReference>
<evidence type="ECO:0000259" key="9">
    <source>
        <dbReference type="PROSITE" id="PS50893"/>
    </source>
</evidence>
<dbReference type="InterPro" id="IPR003439">
    <property type="entry name" value="ABC_transporter-like_ATP-bd"/>
</dbReference>
<proteinExistence type="predicted"/>
<dbReference type="Gene3D" id="1.20.1560.10">
    <property type="entry name" value="ABC transporter type 1, transmembrane domain"/>
    <property type="match status" value="1"/>
</dbReference>
<dbReference type="InterPro" id="IPR017871">
    <property type="entry name" value="ABC_transporter-like_CS"/>
</dbReference>
<dbReference type="Pfam" id="PF00005">
    <property type="entry name" value="ABC_tran"/>
    <property type="match status" value="1"/>
</dbReference>
<dbReference type="GO" id="GO:0015421">
    <property type="term" value="F:ABC-type oligopeptide transporter activity"/>
    <property type="evidence" value="ECO:0007669"/>
    <property type="project" value="TreeGrafter"/>
</dbReference>
<dbReference type="GO" id="GO:0005886">
    <property type="term" value="C:plasma membrane"/>
    <property type="evidence" value="ECO:0007669"/>
    <property type="project" value="UniProtKB-SubCell"/>
</dbReference>
<evidence type="ECO:0000256" key="1">
    <source>
        <dbReference type="ARBA" id="ARBA00004651"/>
    </source>
</evidence>
<dbReference type="Pfam" id="PF00664">
    <property type="entry name" value="ABC_membrane"/>
    <property type="match status" value="1"/>
</dbReference>
<evidence type="ECO:0000256" key="6">
    <source>
        <dbReference type="ARBA" id="ARBA00022989"/>
    </source>
</evidence>
<dbReference type="InterPro" id="IPR011527">
    <property type="entry name" value="ABC1_TM_dom"/>
</dbReference>
<evidence type="ECO:0000313" key="11">
    <source>
        <dbReference type="EMBL" id="MBS4537220.1"/>
    </source>
</evidence>
<keyword evidence="12" id="KW-1185">Reference proteome</keyword>
<accession>A0A942UTM9</accession>
<evidence type="ECO:0000256" key="5">
    <source>
        <dbReference type="ARBA" id="ARBA00022840"/>
    </source>
</evidence>
<keyword evidence="7 8" id="KW-0472">Membrane</keyword>
<evidence type="ECO:0000256" key="2">
    <source>
        <dbReference type="ARBA" id="ARBA00022448"/>
    </source>
</evidence>
<dbReference type="PROSITE" id="PS50929">
    <property type="entry name" value="ABC_TM1F"/>
    <property type="match status" value="1"/>
</dbReference>
<comment type="caution">
    <text evidence="11">The sequence shown here is derived from an EMBL/GenBank/DDBJ whole genome shotgun (WGS) entry which is preliminary data.</text>
</comment>
<keyword evidence="5 11" id="KW-0067">ATP-binding</keyword>
<evidence type="ECO:0000256" key="3">
    <source>
        <dbReference type="ARBA" id="ARBA00022692"/>
    </source>
</evidence>
<dbReference type="GO" id="GO:0016887">
    <property type="term" value="F:ATP hydrolysis activity"/>
    <property type="evidence" value="ECO:0007669"/>
    <property type="project" value="InterPro"/>
</dbReference>
<feature type="transmembrane region" description="Helical" evidence="8">
    <location>
        <begin position="173"/>
        <end position="193"/>
    </location>
</feature>
<dbReference type="CDD" id="cd03254">
    <property type="entry name" value="ABCC_Glucan_exporter_like"/>
    <property type="match status" value="1"/>
</dbReference>
<keyword evidence="2" id="KW-0813">Transport</keyword>
<dbReference type="FunFam" id="3.40.50.300:FF:000287">
    <property type="entry name" value="Multidrug ABC transporter ATP-binding protein"/>
    <property type="match status" value="1"/>
</dbReference>
<dbReference type="Gene3D" id="3.40.50.300">
    <property type="entry name" value="P-loop containing nucleotide triphosphate hydrolases"/>
    <property type="match status" value="1"/>
</dbReference>
<protein>
    <submittedName>
        <fullName evidence="11">ABC transporter ATP-binding protein</fullName>
    </submittedName>
</protein>
<keyword evidence="3 8" id="KW-0812">Transmembrane</keyword>
<dbReference type="Proteomes" id="UP000724672">
    <property type="component" value="Unassembled WGS sequence"/>
</dbReference>
<dbReference type="GO" id="GO:0005524">
    <property type="term" value="F:ATP binding"/>
    <property type="evidence" value="ECO:0007669"/>
    <property type="project" value="UniProtKB-KW"/>
</dbReference>
<sequence length="701" mass="80840">MGNIHEEEKLAKSYDSDLMKRLLSYAKPYWKYLLISVLLLMFVTLTELARPYIIKIAIDNNISSINQPMQVYDINESPIDGIEFQDKEYVRVSRLEDKQLPVNESNIYTLLKNNDNYYLVKGNITEDANDLEIIGDEEGNGGLRILSGEIPYNATLLSDSQYNEFREDDIKDLNILALIYFIIIVLGFIFNYVQVYLLNYTSKKIIYNIRQEIFSHIQDMSLSFFDKNPVGRLVTRVANDTEKLSEMYTEVLVNFFKDIFMLIGIVIIMMQMNIKLALMSFTVIPFILIASAIFRRKIRNVYRLVRIRLAKINSTLNENITGMKTIHIFSKEDKKFKEFDNINRDYFDASKQEVKIFALFRPSIEIIRSLGIALIVYYGGGNTISGVIEFGVLFAFINYLQKFFQPIMELTQKFNILQSAMASSERIFQILDKKEDIKNTHSPKALEKFNGKIEFKNVWFAYEKDNWVLKNVSFIINPGEAIAFVGATGAGKSSIISLINRFYDIQKGEILIDDINIKHIDKYSLRRRIGIVLQDVFLFTGDIKENIRLNKEDITMDQIKKVSKYVNAHSFISNLPQDYDEPVMERGSTLSSGQKQLLAFARALAYDPDILVLDEATSNIDTETEALIQDALLKLIKGRTSIAVAHRLSTIQHSNKIIVLHKGEVKEIGNHNELLDQGGMYYDLYRLQYKDDFSIDDNNLL</sequence>